<dbReference type="RefSeq" id="WP_004809496.1">
    <property type="nucleotide sequence ID" value="NZ_JH165054.1"/>
</dbReference>
<organism evidence="1 2">
    <name type="scientific">Cutibacterium avidum ATCC 25577</name>
    <dbReference type="NCBI Taxonomy" id="997355"/>
    <lineage>
        <taxon>Bacteria</taxon>
        <taxon>Bacillati</taxon>
        <taxon>Actinomycetota</taxon>
        <taxon>Actinomycetes</taxon>
        <taxon>Propionibacteriales</taxon>
        <taxon>Propionibacteriaceae</taxon>
        <taxon>Cutibacterium</taxon>
    </lineage>
</organism>
<sequence>MLFNPSQADPPSQVEVQVPGGVVPQGDMDRVMAFSEGLVEGWSLGGRKIADWYPGFPRGERVRYVGCHFDGLAVESWMCQDVEFVDCEFTNLRVKKWVFERAAMRGCRVQGTAKDVLWWGESSAVGGGAGVIDGNDLTELKFSGPCSQRAGLAVVGNRFAHSAFVTDDRAAIVKAAEKLLAVADGLAEGDAARCEQALRFAREDLATGQSEWFFPEQSGRQAGWSRQMVELLRRAAESRQSPASRAAARR</sequence>
<name>G4CW25_9ACTN</name>
<evidence type="ECO:0000313" key="2">
    <source>
        <dbReference type="Proteomes" id="UP000005332"/>
    </source>
</evidence>
<dbReference type="AlphaFoldDB" id="G4CW25"/>
<accession>G4CW25</accession>
<dbReference type="EMBL" id="AGBA01000008">
    <property type="protein sequence ID" value="EGY78379.1"/>
    <property type="molecule type" value="Genomic_DNA"/>
</dbReference>
<dbReference type="Proteomes" id="UP000005332">
    <property type="component" value="Unassembled WGS sequence"/>
</dbReference>
<reference evidence="1 2" key="1">
    <citation type="submission" date="2011-06" db="EMBL/GenBank/DDBJ databases">
        <authorList>
            <person name="Muzny D."/>
            <person name="Qin X."/>
            <person name="Deng J."/>
            <person name="Jiang H."/>
            <person name="Liu Y."/>
            <person name="Qu J."/>
            <person name="Song X.-Z."/>
            <person name="Zhang L."/>
            <person name="Thornton R."/>
            <person name="Coyle M."/>
            <person name="Francisco L."/>
            <person name="Jackson L."/>
            <person name="Javaid M."/>
            <person name="Korchina V."/>
            <person name="Kovar C."/>
            <person name="Mata R."/>
            <person name="Mathew T."/>
            <person name="Ngo R."/>
            <person name="Nguyen L."/>
            <person name="Nguyen N."/>
            <person name="Okwuonu G."/>
            <person name="Ongeri F."/>
            <person name="Pham C."/>
            <person name="Simmons D."/>
            <person name="Wilczek-Boney K."/>
            <person name="Hale W."/>
            <person name="Jakkamsetti A."/>
            <person name="Pham P."/>
            <person name="Ruth R."/>
            <person name="San Lucas F."/>
            <person name="Warren J."/>
            <person name="Zhang J."/>
            <person name="Zhao Z."/>
            <person name="Zhou C."/>
            <person name="Zhu D."/>
            <person name="Lee S."/>
            <person name="Bess C."/>
            <person name="Blankenburg K."/>
            <person name="Forbes L."/>
            <person name="Fu Q."/>
            <person name="Gubbala S."/>
            <person name="Hirani K."/>
            <person name="Jayaseelan J.C."/>
            <person name="Lara F."/>
            <person name="Munidasa M."/>
            <person name="Palculict T."/>
            <person name="Patil S."/>
            <person name="Pu L.-L."/>
            <person name="Saada N."/>
            <person name="Tang L."/>
            <person name="Weissenberger G."/>
            <person name="Zhu Y."/>
            <person name="Hemphill L."/>
            <person name="Shang Y."/>
            <person name="Youmans B."/>
            <person name="Ayvaz T."/>
            <person name="Ross M."/>
            <person name="Santibanez J."/>
            <person name="Aqrawi P."/>
            <person name="Gross S."/>
            <person name="Joshi V."/>
            <person name="Fowler G."/>
            <person name="Nazareth L."/>
            <person name="Reid J."/>
            <person name="Worley K."/>
            <person name="Petrosino J."/>
            <person name="Highlander S."/>
            <person name="Gibbs R."/>
        </authorList>
    </citation>
    <scope>NUCLEOTIDE SEQUENCE [LARGE SCALE GENOMIC DNA]</scope>
    <source>
        <strain evidence="1 2">ATCC 25577</strain>
    </source>
</reference>
<protein>
    <submittedName>
        <fullName evidence="1">Uncharacterized protein</fullName>
    </submittedName>
</protein>
<keyword evidence="2" id="KW-1185">Reference proteome</keyword>
<comment type="caution">
    <text evidence="1">The sequence shown here is derived from an EMBL/GenBank/DDBJ whole genome shotgun (WGS) entry which is preliminary data.</text>
</comment>
<dbReference type="PATRIC" id="fig|997355.3.peg.716"/>
<evidence type="ECO:0000313" key="1">
    <source>
        <dbReference type="EMBL" id="EGY78379.1"/>
    </source>
</evidence>
<proteinExistence type="predicted"/>
<gene>
    <name evidence="1" type="ORF">HMPREF9153_0732</name>
</gene>
<dbReference type="HOGENOM" id="CLU_1110625_0_0_11"/>